<dbReference type="EMBL" id="CAEMXZ010000150">
    <property type="protein sequence ID" value="CAB4324452.1"/>
    <property type="molecule type" value="Genomic_DNA"/>
</dbReference>
<evidence type="ECO:0000313" key="5">
    <source>
        <dbReference type="EMBL" id="CAB4324452.1"/>
    </source>
</evidence>
<dbReference type="PANTHER" id="PTHR43827">
    <property type="entry name" value="2,5-DIKETO-D-GLUCONIC ACID REDUCTASE"/>
    <property type="match status" value="1"/>
</dbReference>
<protein>
    <submittedName>
        <fullName evidence="5">Unannotated protein</fullName>
    </submittedName>
</protein>
<dbReference type="PIRSF" id="PIRSF000097">
    <property type="entry name" value="AKR"/>
    <property type="match status" value="1"/>
</dbReference>
<dbReference type="InterPro" id="IPR023210">
    <property type="entry name" value="NADP_OxRdtase_dom"/>
</dbReference>
<reference evidence="5" key="1">
    <citation type="submission" date="2020-05" db="EMBL/GenBank/DDBJ databases">
        <authorList>
            <person name="Chiriac C."/>
            <person name="Salcher M."/>
            <person name="Ghai R."/>
            <person name="Kavagutti S V."/>
        </authorList>
    </citation>
    <scope>NUCLEOTIDE SEQUENCE</scope>
</reference>
<evidence type="ECO:0000256" key="2">
    <source>
        <dbReference type="ARBA" id="ARBA00022857"/>
    </source>
</evidence>
<dbReference type="GO" id="GO:0016616">
    <property type="term" value="F:oxidoreductase activity, acting on the CH-OH group of donors, NAD or NADP as acceptor"/>
    <property type="evidence" value="ECO:0007669"/>
    <property type="project" value="UniProtKB-ARBA"/>
</dbReference>
<dbReference type="InterPro" id="IPR036812">
    <property type="entry name" value="NAD(P)_OxRdtase_dom_sf"/>
</dbReference>
<dbReference type="FunFam" id="3.20.20.100:FF:000015">
    <property type="entry name" value="Oxidoreductase, aldo/keto reductase family"/>
    <property type="match status" value="1"/>
</dbReference>
<feature type="domain" description="NADP-dependent oxidoreductase" evidence="4">
    <location>
        <begin position="36"/>
        <end position="273"/>
    </location>
</feature>
<dbReference type="PROSITE" id="PS00798">
    <property type="entry name" value="ALDOKETO_REDUCTASE_1"/>
    <property type="match status" value="1"/>
</dbReference>
<evidence type="ECO:0000256" key="3">
    <source>
        <dbReference type="ARBA" id="ARBA00023002"/>
    </source>
</evidence>
<evidence type="ECO:0000256" key="1">
    <source>
        <dbReference type="ARBA" id="ARBA00007905"/>
    </source>
</evidence>
<accession>A0A6J5YLW8</accession>
<name>A0A6J5YLW8_9ZZZZ</name>
<dbReference type="PANTHER" id="PTHR43827:SF3">
    <property type="entry name" value="NADP-DEPENDENT OXIDOREDUCTASE DOMAIN-CONTAINING PROTEIN"/>
    <property type="match status" value="1"/>
</dbReference>
<gene>
    <name evidence="5" type="ORF">UFOPK1392_02222</name>
</gene>
<sequence>MGPDSRAESYDAAMTVPSLPLNDGRSIPQLGFGVFQIPAEDTARVVGEAFEAGYRHIDTAWGYMNEQGVGEAIAASGLSRDDIFVTTKVWNSFQGREKTLDSFDASMNALGLEELDLLLIHWPAPGNGRFVETWETFVELQAGGRLRSIGVSNFQPDHIHQIIEATGVIPVLNQVELHPYFQQRTLRDFHDLHGIVTEAWSPIARGRVAADPTIVAIAEAHGRTPAQITLRWELQHGIVVIPKTVTPERIVSNLAVFDFELDDAQMTSIDALDNPLEGRMGPNPDEFDLA</sequence>
<organism evidence="5">
    <name type="scientific">freshwater metagenome</name>
    <dbReference type="NCBI Taxonomy" id="449393"/>
    <lineage>
        <taxon>unclassified sequences</taxon>
        <taxon>metagenomes</taxon>
        <taxon>ecological metagenomes</taxon>
    </lineage>
</organism>
<proteinExistence type="inferred from homology"/>
<dbReference type="Pfam" id="PF00248">
    <property type="entry name" value="Aldo_ket_red"/>
    <property type="match status" value="1"/>
</dbReference>
<dbReference type="PROSITE" id="PS00063">
    <property type="entry name" value="ALDOKETO_REDUCTASE_3"/>
    <property type="match status" value="1"/>
</dbReference>
<dbReference type="Gene3D" id="3.20.20.100">
    <property type="entry name" value="NADP-dependent oxidoreductase domain"/>
    <property type="match status" value="1"/>
</dbReference>
<keyword evidence="3" id="KW-0560">Oxidoreductase</keyword>
<dbReference type="InterPro" id="IPR018170">
    <property type="entry name" value="Aldo/ket_reductase_CS"/>
</dbReference>
<evidence type="ECO:0000259" key="4">
    <source>
        <dbReference type="Pfam" id="PF00248"/>
    </source>
</evidence>
<dbReference type="SUPFAM" id="SSF51430">
    <property type="entry name" value="NAD(P)-linked oxidoreductase"/>
    <property type="match status" value="1"/>
</dbReference>
<dbReference type="AlphaFoldDB" id="A0A6J5YLW8"/>
<keyword evidence="2" id="KW-0521">NADP</keyword>
<dbReference type="InterPro" id="IPR020471">
    <property type="entry name" value="AKR"/>
</dbReference>
<dbReference type="PRINTS" id="PR00069">
    <property type="entry name" value="ALDKETRDTASE"/>
</dbReference>
<comment type="similarity">
    <text evidence="1">Belongs to the aldo/keto reductase family.</text>
</comment>